<dbReference type="EMBL" id="AP024546">
    <property type="protein sequence ID" value="BCT96770.1"/>
    <property type="molecule type" value="Genomic_DNA"/>
</dbReference>
<protein>
    <submittedName>
        <fullName evidence="2">Uncharacterized protein</fullName>
    </submittedName>
</protein>
<evidence type="ECO:0000313" key="2">
    <source>
        <dbReference type="EMBL" id="BCT96770.1"/>
    </source>
</evidence>
<accession>A0ABM7QGC1</accession>
<reference evidence="2 3" key="1">
    <citation type="submission" date="2021-03" db="EMBL/GenBank/DDBJ databases">
        <title>Complete Genome Sequences of Two Lysobacter Strains Isolated from Sea Water (Lysobacter caseinilyticus) and Soil (Lysobacter helvus) in South Korea.</title>
        <authorList>
            <person name="Watanabe Y."/>
            <person name="Arakawa K."/>
        </authorList>
    </citation>
    <scope>NUCLEOTIDE SEQUENCE [LARGE SCALE GENOMIC DNA]</scope>
    <source>
        <strain evidence="2 3">D10</strain>
    </source>
</reference>
<sequence>MQAAIAETRCQATKMDPTVNPKGVTATGMRPGVARWARRSIKLKIVPMWAWLDRWTVRVYGTPGLATSRVGSGRCTGGFGGRPWKGTDLTQRRGL</sequence>
<organism evidence="2 3">
    <name type="scientific">Lysobacter helvus</name>
    <dbReference type="NCBI Taxonomy" id="2675059"/>
    <lineage>
        <taxon>Bacteria</taxon>
        <taxon>Pseudomonadati</taxon>
        <taxon>Pseudomonadota</taxon>
        <taxon>Gammaproteobacteria</taxon>
        <taxon>Lysobacterales</taxon>
        <taxon>Lysobacteraceae</taxon>
        <taxon>Lysobacter</taxon>
    </lineage>
</organism>
<gene>
    <name evidence="2" type="ORF">LYSHEL_26410</name>
</gene>
<keyword evidence="3" id="KW-1185">Reference proteome</keyword>
<proteinExistence type="predicted"/>
<feature type="region of interest" description="Disordered" evidence="1">
    <location>
        <begin position="1"/>
        <end position="26"/>
    </location>
</feature>
<dbReference type="Proteomes" id="UP000680514">
    <property type="component" value="Chromosome"/>
</dbReference>
<name>A0ABM7QGC1_9GAMM</name>
<evidence type="ECO:0000313" key="3">
    <source>
        <dbReference type="Proteomes" id="UP000680514"/>
    </source>
</evidence>
<evidence type="ECO:0000256" key="1">
    <source>
        <dbReference type="SAM" id="MobiDB-lite"/>
    </source>
</evidence>
<feature type="region of interest" description="Disordered" evidence="1">
    <location>
        <begin position="76"/>
        <end position="95"/>
    </location>
</feature>